<dbReference type="EMBL" id="FJOG01000002">
    <property type="protein sequence ID" value="CZR52404.1"/>
    <property type="molecule type" value="Genomic_DNA"/>
</dbReference>
<organism evidence="2 3">
    <name type="scientific">Phialocephala subalpina</name>
    <dbReference type="NCBI Taxonomy" id="576137"/>
    <lineage>
        <taxon>Eukaryota</taxon>
        <taxon>Fungi</taxon>
        <taxon>Dikarya</taxon>
        <taxon>Ascomycota</taxon>
        <taxon>Pezizomycotina</taxon>
        <taxon>Leotiomycetes</taxon>
        <taxon>Helotiales</taxon>
        <taxon>Mollisiaceae</taxon>
        <taxon>Phialocephala</taxon>
        <taxon>Phialocephala fortinii species complex</taxon>
    </lineage>
</organism>
<name>A0A1L7WI11_9HELO</name>
<protein>
    <submittedName>
        <fullName evidence="2">Uncharacterized protein</fullName>
    </submittedName>
</protein>
<dbReference type="Proteomes" id="UP000184330">
    <property type="component" value="Unassembled WGS sequence"/>
</dbReference>
<feature type="compositionally biased region" description="Gly residues" evidence="1">
    <location>
        <begin position="236"/>
        <end position="253"/>
    </location>
</feature>
<keyword evidence="3" id="KW-1185">Reference proteome</keyword>
<evidence type="ECO:0000313" key="2">
    <source>
        <dbReference type="EMBL" id="CZR52404.1"/>
    </source>
</evidence>
<dbReference type="AlphaFoldDB" id="A0A1L7WI11"/>
<accession>A0A1L7WI11</accession>
<gene>
    <name evidence="2" type="ORF">PAC_02281</name>
</gene>
<proteinExistence type="predicted"/>
<feature type="region of interest" description="Disordered" evidence="1">
    <location>
        <begin position="97"/>
        <end position="149"/>
    </location>
</feature>
<sequence length="253" mass="27707">MQHPAPHLPRFIQSLGVAKRTRYLGIFWLLKIVTMVQEFIQAPGQTSEYGVKIKTNIFTIILSCSSSEIQYCNQLQPLPVLHRVPFSLTPPKLINNASLTPSHLPRPLQAPPESKTSDNPDFQINYTLRTGRERKEEKEKNRSSNDGTADAAILATMLEPIPNSAKTNGVVQEPQLQDETDGFVEGAPEGKVREVDFGDEDGGEEVRNETGGEKDEKSWWGRFWDDDGDGQKGSDWGNGGDGGVGGDGGSGGE</sequence>
<feature type="compositionally biased region" description="Basic and acidic residues" evidence="1">
    <location>
        <begin position="130"/>
        <end position="143"/>
    </location>
</feature>
<evidence type="ECO:0000256" key="1">
    <source>
        <dbReference type="SAM" id="MobiDB-lite"/>
    </source>
</evidence>
<feature type="region of interest" description="Disordered" evidence="1">
    <location>
        <begin position="181"/>
        <end position="253"/>
    </location>
</feature>
<evidence type="ECO:0000313" key="3">
    <source>
        <dbReference type="Proteomes" id="UP000184330"/>
    </source>
</evidence>
<reference evidence="2 3" key="1">
    <citation type="submission" date="2016-03" db="EMBL/GenBank/DDBJ databases">
        <authorList>
            <person name="Ploux O."/>
        </authorList>
    </citation>
    <scope>NUCLEOTIDE SEQUENCE [LARGE SCALE GENOMIC DNA]</scope>
    <source>
        <strain evidence="2 3">UAMH 11012</strain>
    </source>
</reference>
<feature type="compositionally biased region" description="Polar residues" evidence="1">
    <location>
        <begin position="117"/>
        <end position="128"/>
    </location>
</feature>
<feature type="compositionally biased region" description="Basic and acidic residues" evidence="1">
    <location>
        <begin position="204"/>
        <end position="232"/>
    </location>
</feature>